<feature type="transmembrane region" description="Helical" evidence="5">
    <location>
        <begin position="77"/>
        <end position="96"/>
    </location>
</feature>
<comment type="subcellular location">
    <subcellularLocation>
        <location evidence="1">Membrane</location>
        <topology evidence="1">Multi-pass membrane protein</topology>
    </subcellularLocation>
</comment>
<protein>
    <submittedName>
        <fullName evidence="6">Energy-coupling factor transport system permease protein</fullName>
    </submittedName>
</protein>
<dbReference type="InterPro" id="IPR003339">
    <property type="entry name" value="ABC/ECF_trnsptr_transmembrane"/>
</dbReference>
<feature type="transmembrane region" description="Helical" evidence="5">
    <location>
        <begin position="53"/>
        <end position="70"/>
    </location>
</feature>
<accession>A0ABT9YNH8</accession>
<dbReference type="CDD" id="cd16914">
    <property type="entry name" value="EcfT"/>
    <property type="match status" value="1"/>
</dbReference>
<keyword evidence="7" id="KW-1185">Reference proteome</keyword>
<organism evidence="6 7">
    <name type="scientific">Streptococcus moroccensis</name>
    <dbReference type="NCBI Taxonomy" id="1451356"/>
    <lineage>
        <taxon>Bacteria</taxon>
        <taxon>Bacillati</taxon>
        <taxon>Bacillota</taxon>
        <taxon>Bacilli</taxon>
        <taxon>Lactobacillales</taxon>
        <taxon>Streptococcaceae</taxon>
        <taxon>Streptococcus</taxon>
    </lineage>
</organism>
<feature type="transmembrane region" description="Helical" evidence="5">
    <location>
        <begin position="125"/>
        <end position="146"/>
    </location>
</feature>
<reference evidence="6 7" key="1">
    <citation type="submission" date="2023-07" db="EMBL/GenBank/DDBJ databases">
        <title>Genomic Encyclopedia of Type Strains, Phase IV (KMG-IV): sequencing the most valuable type-strain genomes for metagenomic binning, comparative biology and taxonomic classification.</title>
        <authorList>
            <person name="Goeker M."/>
        </authorList>
    </citation>
    <scope>NUCLEOTIDE SEQUENCE [LARGE SCALE GENOMIC DNA]</scope>
    <source>
        <strain evidence="6 7">DSM 105143</strain>
    </source>
</reference>
<keyword evidence="2 5" id="KW-0812">Transmembrane</keyword>
<dbReference type="Pfam" id="PF02361">
    <property type="entry name" value="CbiQ"/>
    <property type="match status" value="1"/>
</dbReference>
<keyword evidence="3 5" id="KW-1133">Transmembrane helix</keyword>
<name>A0ABT9YNH8_9STRE</name>
<comment type="caution">
    <text evidence="6">The sequence shown here is derived from an EMBL/GenBank/DDBJ whole genome shotgun (WGS) entry which is preliminary data.</text>
</comment>
<gene>
    <name evidence="6" type="ORF">J2S23_000077</name>
</gene>
<evidence type="ECO:0000256" key="2">
    <source>
        <dbReference type="ARBA" id="ARBA00022692"/>
    </source>
</evidence>
<evidence type="ECO:0000256" key="3">
    <source>
        <dbReference type="ARBA" id="ARBA00022989"/>
    </source>
</evidence>
<evidence type="ECO:0000256" key="4">
    <source>
        <dbReference type="ARBA" id="ARBA00023136"/>
    </source>
</evidence>
<feature type="transmembrane region" description="Helical" evidence="5">
    <location>
        <begin position="25"/>
        <end position="47"/>
    </location>
</feature>
<proteinExistence type="predicted"/>
<evidence type="ECO:0000313" key="6">
    <source>
        <dbReference type="EMBL" id="MDQ0221546.1"/>
    </source>
</evidence>
<evidence type="ECO:0000313" key="7">
    <source>
        <dbReference type="Proteomes" id="UP001223079"/>
    </source>
</evidence>
<evidence type="ECO:0000256" key="1">
    <source>
        <dbReference type="ARBA" id="ARBA00004141"/>
    </source>
</evidence>
<feature type="transmembrane region" description="Helical" evidence="5">
    <location>
        <begin position="258"/>
        <end position="276"/>
    </location>
</feature>
<evidence type="ECO:0000256" key="5">
    <source>
        <dbReference type="SAM" id="Phobius"/>
    </source>
</evidence>
<dbReference type="PANTHER" id="PTHR33514">
    <property type="entry name" value="PROTEIN ABCI12, CHLOROPLASTIC"/>
    <property type="match status" value="1"/>
</dbReference>
<sequence length="286" mass="32487">MFTKKGISRMASNSKVLGYQPGQSFIHQLSGVSKLIFFILVSVSVMSTYDTRLILAVSLGSLLLFQFSGIKWRQVRFVLIFIGIFLVLNLVTIYLFSPEYGVGIYGSRTVIAQGWGRFTVTAEQLFYLFNVFIKYLSTVPLAILFLTTTHPSQFASSLNQIGVSYKIAYAVSLALRYVPDLQEEYGMIKKSQEARGLELSQKATFVQRIKGNLQIVLPLIFSSLSRIETISTAMELRRFGQHQKRTWYSYQPLKRSDYLTIALGVTILCLTFLLFFTNGGRFFNPF</sequence>
<dbReference type="PANTHER" id="PTHR33514:SF1">
    <property type="entry name" value="ABC TRANSPORTER PERMEASE"/>
    <property type="match status" value="1"/>
</dbReference>
<dbReference type="EMBL" id="JAUSTM010000001">
    <property type="protein sequence ID" value="MDQ0221546.1"/>
    <property type="molecule type" value="Genomic_DNA"/>
</dbReference>
<keyword evidence="4 5" id="KW-0472">Membrane</keyword>
<dbReference type="Proteomes" id="UP001223079">
    <property type="component" value="Unassembled WGS sequence"/>
</dbReference>